<dbReference type="RefSeq" id="WP_051210634.1">
    <property type="nucleotide sequence ID" value="NZ_CP015108.1"/>
</dbReference>
<comment type="subcellular location">
    <subcellularLocation>
        <location evidence="1">Cell membrane</location>
        <topology evidence="1">Multi-pass membrane protein</topology>
    </subcellularLocation>
</comment>
<dbReference type="Pfam" id="PF03631">
    <property type="entry name" value="Virul_fac_BrkB"/>
    <property type="match status" value="1"/>
</dbReference>
<keyword evidence="9" id="KW-1185">Reference proteome</keyword>
<dbReference type="NCBIfam" id="TIGR00765">
    <property type="entry name" value="yihY_not_rbn"/>
    <property type="match status" value="1"/>
</dbReference>
<evidence type="ECO:0000256" key="5">
    <source>
        <dbReference type="ARBA" id="ARBA00023136"/>
    </source>
</evidence>
<keyword evidence="3 7" id="KW-0812">Transmembrane</keyword>
<feature type="compositionally biased region" description="Polar residues" evidence="6">
    <location>
        <begin position="1"/>
        <end position="12"/>
    </location>
</feature>
<dbReference type="EMBL" id="CP015108">
    <property type="protein sequence ID" value="ARF13741.1"/>
    <property type="molecule type" value="Genomic_DNA"/>
</dbReference>
<evidence type="ECO:0000256" key="1">
    <source>
        <dbReference type="ARBA" id="ARBA00004651"/>
    </source>
</evidence>
<accession>A0ABM6JTZ8</accession>
<feature type="transmembrane region" description="Helical" evidence="7">
    <location>
        <begin position="209"/>
        <end position="231"/>
    </location>
</feature>
<dbReference type="Proteomes" id="UP000192486">
    <property type="component" value="Chromosome"/>
</dbReference>
<keyword evidence="5 7" id="KW-0472">Membrane</keyword>
<evidence type="ECO:0000256" key="7">
    <source>
        <dbReference type="SAM" id="Phobius"/>
    </source>
</evidence>
<feature type="transmembrane region" description="Helical" evidence="7">
    <location>
        <begin position="277"/>
        <end position="298"/>
    </location>
</feature>
<sequence>MDKQKSAPSFDTENQEESQTERVKEFIKDIKDGEEDDFDPTTTSGFFKQLIIRVKELDISAAGSQLAFFFLLSLFPLLIFLFTLLPYLQLDQSQIFLFIREYAPDSTASLIEGTLSEVLDNKSGGLLSVGILATIWSASKGMGAVTKGLNDAYEVEEDRNFFISKGLSIAFTIMLVATVIIALVLPIFGQPIGQVIFTFLGLEETFLTVWNLVRFLIPPFLIFAVFSLLYWLVPSVKLHFKEILPGAIFATIGWIITSLGFSFYISNFGSYANTYGSIAGIIVLIMWLYLSAIILLLGGTINSVVKNRQDHTQPTV</sequence>
<dbReference type="PANTHER" id="PTHR30213:SF0">
    <property type="entry name" value="UPF0761 MEMBRANE PROTEIN YIHY"/>
    <property type="match status" value="1"/>
</dbReference>
<protein>
    <submittedName>
        <fullName evidence="8">Ribonuclease</fullName>
    </submittedName>
</protein>
<evidence type="ECO:0000256" key="2">
    <source>
        <dbReference type="ARBA" id="ARBA00022475"/>
    </source>
</evidence>
<feature type="transmembrane region" description="Helical" evidence="7">
    <location>
        <begin position="169"/>
        <end position="189"/>
    </location>
</feature>
<evidence type="ECO:0000313" key="8">
    <source>
        <dbReference type="EMBL" id="ARF13741.1"/>
    </source>
</evidence>
<organism evidence="8 9">
    <name type="scientific">Sporosarcina ureae</name>
    <dbReference type="NCBI Taxonomy" id="1571"/>
    <lineage>
        <taxon>Bacteria</taxon>
        <taxon>Bacillati</taxon>
        <taxon>Bacillota</taxon>
        <taxon>Bacilli</taxon>
        <taxon>Bacillales</taxon>
        <taxon>Caryophanaceae</taxon>
        <taxon>Sporosarcina</taxon>
    </lineage>
</organism>
<evidence type="ECO:0000256" key="3">
    <source>
        <dbReference type="ARBA" id="ARBA00022692"/>
    </source>
</evidence>
<keyword evidence="2" id="KW-1003">Cell membrane</keyword>
<keyword evidence="4 7" id="KW-1133">Transmembrane helix</keyword>
<feature type="transmembrane region" description="Helical" evidence="7">
    <location>
        <begin position="66"/>
        <end position="88"/>
    </location>
</feature>
<feature type="region of interest" description="Disordered" evidence="6">
    <location>
        <begin position="1"/>
        <end position="23"/>
    </location>
</feature>
<proteinExistence type="predicted"/>
<dbReference type="InterPro" id="IPR017039">
    <property type="entry name" value="Virul_fac_BrkB"/>
</dbReference>
<dbReference type="PIRSF" id="PIRSF035875">
    <property type="entry name" value="RNase_BN"/>
    <property type="match status" value="1"/>
</dbReference>
<evidence type="ECO:0000256" key="6">
    <source>
        <dbReference type="SAM" id="MobiDB-lite"/>
    </source>
</evidence>
<reference evidence="8 9" key="1">
    <citation type="submission" date="2016-04" db="EMBL/GenBank/DDBJ databases">
        <title>Comparative Genomics and Epigenetics of Sporosarcina ureae.</title>
        <authorList>
            <person name="Oliver A.S."/>
            <person name="Cooper K.K."/>
        </authorList>
    </citation>
    <scope>NUCLEOTIDE SEQUENCE [LARGE SCALE GENOMIC DNA]</scope>
    <source>
        <strain evidence="8 9">S204</strain>
    </source>
</reference>
<evidence type="ECO:0000313" key="9">
    <source>
        <dbReference type="Proteomes" id="UP000192486"/>
    </source>
</evidence>
<dbReference type="PANTHER" id="PTHR30213">
    <property type="entry name" value="INNER MEMBRANE PROTEIN YHJD"/>
    <property type="match status" value="1"/>
</dbReference>
<feature type="transmembrane region" description="Helical" evidence="7">
    <location>
        <begin position="243"/>
        <end position="265"/>
    </location>
</feature>
<gene>
    <name evidence="8" type="ORF">SporoS204_06045</name>
</gene>
<name>A0ABM6JTZ8_SPOUR</name>
<evidence type="ECO:0000256" key="4">
    <source>
        <dbReference type="ARBA" id="ARBA00022989"/>
    </source>
</evidence>